<name>A0A4C1UU31_EUMVA</name>
<organism evidence="1 2">
    <name type="scientific">Eumeta variegata</name>
    <name type="common">Bagworm moth</name>
    <name type="synonym">Eumeta japonica</name>
    <dbReference type="NCBI Taxonomy" id="151549"/>
    <lineage>
        <taxon>Eukaryota</taxon>
        <taxon>Metazoa</taxon>
        <taxon>Ecdysozoa</taxon>
        <taxon>Arthropoda</taxon>
        <taxon>Hexapoda</taxon>
        <taxon>Insecta</taxon>
        <taxon>Pterygota</taxon>
        <taxon>Neoptera</taxon>
        <taxon>Endopterygota</taxon>
        <taxon>Lepidoptera</taxon>
        <taxon>Glossata</taxon>
        <taxon>Ditrysia</taxon>
        <taxon>Tineoidea</taxon>
        <taxon>Psychidae</taxon>
        <taxon>Oiketicinae</taxon>
        <taxon>Eumeta</taxon>
    </lineage>
</organism>
<reference evidence="1 2" key="1">
    <citation type="journal article" date="2019" name="Commun. Biol.">
        <title>The bagworm genome reveals a unique fibroin gene that provides high tensile strength.</title>
        <authorList>
            <person name="Kono N."/>
            <person name="Nakamura H."/>
            <person name="Ohtoshi R."/>
            <person name="Tomita M."/>
            <person name="Numata K."/>
            <person name="Arakawa K."/>
        </authorList>
    </citation>
    <scope>NUCLEOTIDE SEQUENCE [LARGE SCALE GENOMIC DNA]</scope>
</reference>
<keyword evidence="2" id="KW-1185">Reference proteome</keyword>
<comment type="caution">
    <text evidence="1">The sequence shown here is derived from an EMBL/GenBank/DDBJ whole genome shotgun (WGS) entry which is preliminary data.</text>
</comment>
<accession>A0A4C1UU31</accession>
<evidence type="ECO:0000313" key="1">
    <source>
        <dbReference type="EMBL" id="GBP29945.1"/>
    </source>
</evidence>
<dbReference type="Proteomes" id="UP000299102">
    <property type="component" value="Unassembled WGS sequence"/>
</dbReference>
<gene>
    <name evidence="1" type="ORF">EVAR_18425_1</name>
</gene>
<evidence type="ECO:0000313" key="2">
    <source>
        <dbReference type="Proteomes" id="UP000299102"/>
    </source>
</evidence>
<protein>
    <submittedName>
        <fullName evidence="1">Uncharacterized protein</fullName>
    </submittedName>
</protein>
<proteinExistence type="predicted"/>
<dbReference type="AlphaFoldDB" id="A0A4C1UU31"/>
<dbReference type="EMBL" id="BGZK01000226">
    <property type="protein sequence ID" value="GBP29945.1"/>
    <property type="molecule type" value="Genomic_DNA"/>
</dbReference>
<sequence length="86" mass="9255">MLVSLTLRGLDIAPSFSVARGEIDSRLRHVDVTAPRPSCIRVNVAPTRIVVQFATLLGSTGPVQTHKPVLSACAVNATLRLRIHSE</sequence>